<dbReference type="PROSITE" id="PS01124">
    <property type="entry name" value="HTH_ARAC_FAMILY_2"/>
    <property type="match status" value="1"/>
</dbReference>
<evidence type="ECO:0000256" key="1">
    <source>
        <dbReference type="ARBA" id="ARBA00023015"/>
    </source>
</evidence>
<keyword evidence="2" id="KW-0238">DNA-binding</keyword>
<accession>A0ABW4L215</accession>
<dbReference type="Pfam" id="PF02311">
    <property type="entry name" value="AraC_binding"/>
    <property type="match status" value="1"/>
</dbReference>
<dbReference type="PANTHER" id="PTHR46796:SF2">
    <property type="entry name" value="TRANSCRIPTIONAL REGULATORY PROTEIN"/>
    <property type="match status" value="1"/>
</dbReference>
<dbReference type="PANTHER" id="PTHR46796">
    <property type="entry name" value="HTH-TYPE TRANSCRIPTIONAL ACTIVATOR RHAS-RELATED"/>
    <property type="match status" value="1"/>
</dbReference>
<evidence type="ECO:0000259" key="5">
    <source>
        <dbReference type="PROSITE" id="PS01124"/>
    </source>
</evidence>
<feature type="domain" description="HTH araC/xylS-type" evidence="5">
    <location>
        <begin position="169"/>
        <end position="266"/>
    </location>
</feature>
<evidence type="ECO:0000256" key="4">
    <source>
        <dbReference type="ARBA" id="ARBA00023163"/>
    </source>
</evidence>
<dbReference type="SMART" id="SM00342">
    <property type="entry name" value="HTH_ARAC"/>
    <property type="match status" value="1"/>
</dbReference>
<evidence type="ECO:0000256" key="2">
    <source>
        <dbReference type="ARBA" id="ARBA00023125"/>
    </source>
</evidence>
<reference evidence="7" key="1">
    <citation type="journal article" date="2019" name="Int. J. Syst. Evol. Microbiol.">
        <title>The Global Catalogue of Microorganisms (GCM) 10K type strain sequencing project: providing services to taxonomists for standard genome sequencing and annotation.</title>
        <authorList>
            <consortium name="The Broad Institute Genomics Platform"/>
            <consortium name="The Broad Institute Genome Sequencing Center for Infectious Disease"/>
            <person name="Wu L."/>
            <person name="Ma J."/>
        </authorList>
    </citation>
    <scope>NUCLEOTIDE SEQUENCE [LARGE SCALE GENOMIC DNA]</scope>
    <source>
        <strain evidence="7">JCM 17130</strain>
    </source>
</reference>
<evidence type="ECO:0000313" key="7">
    <source>
        <dbReference type="Proteomes" id="UP001597277"/>
    </source>
</evidence>
<dbReference type="InterPro" id="IPR018060">
    <property type="entry name" value="HTH_AraC"/>
</dbReference>
<evidence type="ECO:0000313" key="6">
    <source>
        <dbReference type="EMBL" id="MFD1716857.1"/>
    </source>
</evidence>
<organism evidence="6 7">
    <name type="scientific">Georgenia deserti</name>
    <dbReference type="NCBI Taxonomy" id="2093781"/>
    <lineage>
        <taxon>Bacteria</taxon>
        <taxon>Bacillati</taxon>
        <taxon>Actinomycetota</taxon>
        <taxon>Actinomycetes</taxon>
        <taxon>Micrococcales</taxon>
        <taxon>Bogoriellaceae</taxon>
        <taxon>Georgenia</taxon>
    </lineage>
</organism>
<dbReference type="InterPro" id="IPR037923">
    <property type="entry name" value="HTH-like"/>
</dbReference>
<dbReference type="EMBL" id="JBHUEE010000001">
    <property type="protein sequence ID" value="MFD1716857.1"/>
    <property type="molecule type" value="Genomic_DNA"/>
</dbReference>
<dbReference type="PROSITE" id="PS00041">
    <property type="entry name" value="HTH_ARAC_FAMILY_1"/>
    <property type="match status" value="1"/>
</dbReference>
<dbReference type="SUPFAM" id="SSF46689">
    <property type="entry name" value="Homeodomain-like"/>
    <property type="match status" value="2"/>
</dbReference>
<dbReference type="InterPro" id="IPR009057">
    <property type="entry name" value="Homeodomain-like_sf"/>
</dbReference>
<keyword evidence="4" id="KW-0804">Transcription</keyword>
<evidence type="ECO:0000256" key="3">
    <source>
        <dbReference type="ARBA" id="ARBA00023159"/>
    </source>
</evidence>
<dbReference type="Pfam" id="PF12833">
    <property type="entry name" value="HTH_18"/>
    <property type="match status" value="1"/>
</dbReference>
<keyword evidence="7" id="KW-1185">Reference proteome</keyword>
<dbReference type="InterPro" id="IPR003313">
    <property type="entry name" value="AraC-bd"/>
</dbReference>
<name>A0ABW4L215_9MICO</name>
<gene>
    <name evidence="6" type="ORF">ACFSE6_03355</name>
</gene>
<comment type="caution">
    <text evidence="6">The sequence shown here is derived from an EMBL/GenBank/DDBJ whole genome shotgun (WGS) entry which is preliminary data.</text>
</comment>
<protein>
    <submittedName>
        <fullName evidence="6">AraC family transcriptional regulator</fullName>
    </submittedName>
</protein>
<dbReference type="InterPro" id="IPR050204">
    <property type="entry name" value="AraC_XylS_family_regulators"/>
</dbReference>
<keyword evidence="1" id="KW-0805">Transcription regulation</keyword>
<dbReference type="InterPro" id="IPR018062">
    <property type="entry name" value="HTH_AraC-typ_CS"/>
</dbReference>
<proteinExistence type="predicted"/>
<dbReference type="Gene3D" id="1.10.10.60">
    <property type="entry name" value="Homeodomain-like"/>
    <property type="match status" value="1"/>
</dbReference>
<dbReference type="RefSeq" id="WP_388002276.1">
    <property type="nucleotide sequence ID" value="NZ_JBHUEE010000001.1"/>
</dbReference>
<keyword evidence="3" id="KW-0010">Activator</keyword>
<dbReference type="Proteomes" id="UP001597277">
    <property type="component" value="Unassembled WGS sequence"/>
</dbReference>
<sequence>MGGATDQVRAWNPAVPGVAEVLHAHWDDHAYPPHTHETWTLLVVDDGLIGYGLDRHEHAAVRSGVTVLPPHVVHDGRSVTAEGFTKRVVYVDESVLEESLIGGAVDAPLISDGALRRQISLLDRALTSGETLEAESRLALVGDRVAWHLRGRPEHRTERAPHAPAQVARRAREIIDADPVDAPGVGEIAARLQVSAPYLIRSFTREFALPPHRYLLGRRLELARRQLLAGRPVAEVAVATGFHDQAHLTRHFRRMLRTTPGRYQRTSRP</sequence>
<dbReference type="SUPFAM" id="SSF51215">
    <property type="entry name" value="Regulatory protein AraC"/>
    <property type="match status" value="1"/>
</dbReference>